<keyword evidence="3 5" id="KW-1133">Transmembrane helix</keyword>
<dbReference type="Proteomes" id="UP000694892">
    <property type="component" value="Chromosome 5S"/>
</dbReference>
<dbReference type="SMART" id="SM01417">
    <property type="entry name" value="Solute_trans_a"/>
    <property type="match status" value="1"/>
</dbReference>
<gene>
    <name evidence="6" type="ORF">XELAEV_18029625mg</name>
</gene>
<evidence type="ECO:0000256" key="4">
    <source>
        <dbReference type="ARBA" id="ARBA00023136"/>
    </source>
</evidence>
<reference evidence="7" key="1">
    <citation type="journal article" date="2016" name="Nature">
        <title>Genome evolution in the allotetraploid frog Xenopus laevis.</title>
        <authorList>
            <person name="Session A.M."/>
            <person name="Uno Y."/>
            <person name="Kwon T."/>
            <person name="Chapman J.A."/>
            <person name="Toyoda A."/>
            <person name="Takahashi S."/>
            <person name="Fukui A."/>
            <person name="Hikosaka A."/>
            <person name="Suzuki A."/>
            <person name="Kondo M."/>
            <person name="van Heeringen S.J."/>
            <person name="Quigley I."/>
            <person name="Heinz S."/>
            <person name="Ogino H."/>
            <person name="Ochi H."/>
            <person name="Hellsten U."/>
            <person name="Lyons J.B."/>
            <person name="Simakov O."/>
            <person name="Putnam N."/>
            <person name="Stites J."/>
            <person name="Kuroki Y."/>
            <person name="Tanaka T."/>
            <person name="Michiue T."/>
            <person name="Watanabe M."/>
            <person name="Bogdanovic O."/>
            <person name="Lister R."/>
            <person name="Georgiou G."/>
            <person name="Paranjpe S.S."/>
            <person name="van Kruijsbergen I."/>
            <person name="Shu S."/>
            <person name="Carlson J."/>
            <person name="Kinoshita T."/>
            <person name="Ohta Y."/>
            <person name="Mawaribuchi S."/>
            <person name="Jenkins J."/>
            <person name="Grimwood J."/>
            <person name="Schmutz J."/>
            <person name="Mitros T."/>
            <person name="Mozaffari S.V."/>
            <person name="Suzuki Y."/>
            <person name="Haramoto Y."/>
            <person name="Yamamoto T.S."/>
            <person name="Takagi C."/>
            <person name="Heald R."/>
            <person name="Miller K."/>
            <person name="Haudenschild C."/>
            <person name="Kitzman J."/>
            <person name="Nakayama T."/>
            <person name="Izutsu Y."/>
            <person name="Robert J."/>
            <person name="Fortriede J."/>
            <person name="Burns K."/>
            <person name="Lotay V."/>
            <person name="Karimi K."/>
            <person name="Yasuoka Y."/>
            <person name="Dichmann D.S."/>
            <person name="Flajnik M.F."/>
            <person name="Houston D.W."/>
            <person name="Shendure J."/>
            <person name="DuPasquier L."/>
            <person name="Vize P.D."/>
            <person name="Zorn A.M."/>
            <person name="Ito M."/>
            <person name="Marcotte E.M."/>
            <person name="Wallingford J.B."/>
            <person name="Ito Y."/>
            <person name="Asashima M."/>
            <person name="Ueno N."/>
            <person name="Matsuda Y."/>
            <person name="Veenstra G.J."/>
            <person name="Fujiyama A."/>
            <person name="Harland R.M."/>
            <person name="Taira M."/>
            <person name="Rokhsar D.S."/>
        </authorList>
    </citation>
    <scope>NUCLEOTIDE SEQUENCE [LARGE SCALE GENOMIC DNA]</scope>
    <source>
        <strain evidence="7">J</strain>
    </source>
</reference>
<evidence type="ECO:0000313" key="7">
    <source>
        <dbReference type="Proteomes" id="UP000694892"/>
    </source>
</evidence>
<sequence>MVSLEKGINVLISLSCRIPRQLVDLLIANYSVPKACFSKPPAASQLPHQLDTLHLCTFGILTTLVVISLILYLEEAFYLRRKVLCPVKRKTLLWSSASPTIIGIFSCFGLWIPRASMFVDMGISTYFAICFYLILTVIIEGFGGKNALVKKMENTDVNINTGPCCCCCPCLPRIKLTKQKVTIFTLAVIQMAFMKPIFNFIGLFLWADGIFNPDDISAQSLALWMGTIIGFSTIIALWPIGILFRQAKMNLSEQNIGAKFAVFQILLILTTVQTSIFSILAGAGQIPCFPPYSSKARSQLMNNNLLIVETFLLSIVARNAYRKRDEEAGFSSKTQHA</sequence>
<evidence type="ECO:0000256" key="1">
    <source>
        <dbReference type="ARBA" id="ARBA00004141"/>
    </source>
</evidence>
<dbReference type="Pfam" id="PF03619">
    <property type="entry name" value="Solute_trans_a"/>
    <property type="match status" value="1"/>
</dbReference>
<evidence type="ECO:0000256" key="3">
    <source>
        <dbReference type="ARBA" id="ARBA00022989"/>
    </source>
</evidence>
<protein>
    <recommendedName>
        <fullName evidence="8">Organic solute transporter subunit alpha</fullName>
    </recommendedName>
</protein>
<feature type="transmembrane region" description="Helical" evidence="5">
    <location>
        <begin position="181"/>
        <end position="206"/>
    </location>
</feature>
<comment type="subcellular location">
    <subcellularLocation>
        <location evidence="1">Membrane</location>
        <topology evidence="1">Multi-pass membrane protein</topology>
    </subcellularLocation>
</comment>
<feature type="transmembrane region" description="Helical" evidence="5">
    <location>
        <begin position="256"/>
        <end position="281"/>
    </location>
</feature>
<evidence type="ECO:0000313" key="6">
    <source>
        <dbReference type="EMBL" id="OCT78537.1"/>
    </source>
</evidence>
<proteinExistence type="predicted"/>
<feature type="transmembrane region" description="Helical" evidence="5">
    <location>
        <begin position="221"/>
        <end position="244"/>
    </location>
</feature>
<dbReference type="AlphaFoldDB" id="A0A974CTN0"/>
<keyword evidence="2 5" id="KW-0812">Transmembrane</keyword>
<dbReference type="OMA" id="IWISGAS"/>
<evidence type="ECO:0000256" key="5">
    <source>
        <dbReference type="SAM" id="Phobius"/>
    </source>
</evidence>
<feature type="transmembrane region" description="Helical" evidence="5">
    <location>
        <begin position="52"/>
        <end position="72"/>
    </location>
</feature>
<feature type="transmembrane region" description="Helical" evidence="5">
    <location>
        <begin position="92"/>
        <end position="111"/>
    </location>
</feature>
<keyword evidence="4 5" id="KW-0472">Membrane</keyword>
<evidence type="ECO:0000256" key="2">
    <source>
        <dbReference type="ARBA" id="ARBA00022692"/>
    </source>
</evidence>
<feature type="transmembrane region" description="Helical" evidence="5">
    <location>
        <begin position="301"/>
        <end position="321"/>
    </location>
</feature>
<dbReference type="EMBL" id="CM004475">
    <property type="protein sequence ID" value="OCT78537.1"/>
    <property type="molecule type" value="Genomic_DNA"/>
</dbReference>
<feature type="transmembrane region" description="Helical" evidence="5">
    <location>
        <begin position="123"/>
        <end position="142"/>
    </location>
</feature>
<dbReference type="PANTHER" id="PTHR23423">
    <property type="entry name" value="ORGANIC SOLUTE TRANSPORTER-RELATED"/>
    <property type="match status" value="1"/>
</dbReference>
<organism evidence="6 7">
    <name type="scientific">Xenopus laevis</name>
    <name type="common">African clawed frog</name>
    <dbReference type="NCBI Taxonomy" id="8355"/>
    <lineage>
        <taxon>Eukaryota</taxon>
        <taxon>Metazoa</taxon>
        <taxon>Chordata</taxon>
        <taxon>Craniata</taxon>
        <taxon>Vertebrata</taxon>
        <taxon>Euteleostomi</taxon>
        <taxon>Amphibia</taxon>
        <taxon>Batrachia</taxon>
        <taxon>Anura</taxon>
        <taxon>Pipoidea</taxon>
        <taxon>Pipidae</taxon>
        <taxon>Xenopodinae</taxon>
        <taxon>Xenopus</taxon>
        <taxon>Xenopus</taxon>
    </lineage>
</organism>
<name>A0A974CTN0_XENLA</name>
<accession>A0A974CTN0</accession>
<dbReference type="GO" id="GO:0016020">
    <property type="term" value="C:membrane"/>
    <property type="evidence" value="ECO:0007669"/>
    <property type="project" value="UniProtKB-SubCell"/>
</dbReference>
<dbReference type="InterPro" id="IPR005178">
    <property type="entry name" value="Ostalpha/TMEM184C"/>
</dbReference>
<evidence type="ECO:0008006" key="8">
    <source>
        <dbReference type="Google" id="ProtNLM"/>
    </source>
</evidence>